<dbReference type="PANTHER" id="PTHR16305:SF32">
    <property type="entry name" value="ADENYLATE CYCLASE TYPE 10"/>
    <property type="match status" value="1"/>
</dbReference>
<feature type="transmembrane region" description="Helical" evidence="3">
    <location>
        <begin position="289"/>
        <end position="310"/>
    </location>
</feature>
<keyword evidence="1" id="KW-0547">Nucleotide-binding</keyword>
<evidence type="ECO:0000256" key="1">
    <source>
        <dbReference type="ARBA" id="ARBA00022741"/>
    </source>
</evidence>
<keyword evidence="2" id="KW-0067">ATP-binding</keyword>
<keyword evidence="3" id="KW-0812">Transmembrane</keyword>
<dbReference type="GO" id="GO:0005524">
    <property type="term" value="F:ATP binding"/>
    <property type="evidence" value="ECO:0007669"/>
    <property type="project" value="UniProtKB-KW"/>
</dbReference>
<dbReference type="PANTHER" id="PTHR16305">
    <property type="entry name" value="TESTICULAR SOLUBLE ADENYLYL CYCLASE"/>
    <property type="match status" value="1"/>
</dbReference>
<keyword evidence="3" id="KW-0472">Membrane</keyword>
<evidence type="ECO:0000256" key="2">
    <source>
        <dbReference type="ARBA" id="ARBA00022840"/>
    </source>
</evidence>
<evidence type="ECO:0000313" key="5">
    <source>
        <dbReference type="Proteomes" id="UP000236370"/>
    </source>
</evidence>
<accession>A0A2J8LLW3</accession>
<keyword evidence="3" id="KW-1133">Transmembrane helix</keyword>
<evidence type="ECO:0000313" key="4">
    <source>
        <dbReference type="EMBL" id="PNI48257.1"/>
    </source>
</evidence>
<feature type="transmembrane region" description="Helical" evidence="3">
    <location>
        <begin position="125"/>
        <end position="148"/>
    </location>
</feature>
<comment type="caution">
    <text evidence="4">The sequence shown here is derived from an EMBL/GenBank/DDBJ whole genome shotgun (WGS) entry which is preliminary data.</text>
</comment>
<gene>
    <name evidence="4" type="ORF">CK820_G0027792</name>
</gene>
<protein>
    <submittedName>
        <fullName evidence="4">ADCY10 isoform 6</fullName>
    </submittedName>
</protein>
<dbReference type="EMBL" id="NBAG03000285">
    <property type="protein sequence ID" value="PNI48257.1"/>
    <property type="molecule type" value="Genomic_DNA"/>
</dbReference>
<dbReference type="Proteomes" id="UP000236370">
    <property type="component" value="Unassembled WGS sequence"/>
</dbReference>
<name>A0A2J8LLW3_PANTR</name>
<organism evidence="4 5">
    <name type="scientific">Pan troglodytes</name>
    <name type="common">Chimpanzee</name>
    <dbReference type="NCBI Taxonomy" id="9598"/>
    <lineage>
        <taxon>Eukaryota</taxon>
        <taxon>Metazoa</taxon>
        <taxon>Chordata</taxon>
        <taxon>Craniata</taxon>
        <taxon>Vertebrata</taxon>
        <taxon>Euteleostomi</taxon>
        <taxon>Mammalia</taxon>
        <taxon>Eutheria</taxon>
        <taxon>Euarchontoglires</taxon>
        <taxon>Primates</taxon>
        <taxon>Haplorrhini</taxon>
        <taxon>Catarrhini</taxon>
        <taxon>Hominidae</taxon>
        <taxon>Pan</taxon>
    </lineage>
</organism>
<proteinExistence type="predicted"/>
<evidence type="ECO:0000256" key="3">
    <source>
        <dbReference type="SAM" id="Phobius"/>
    </source>
</evidence>
<dbReference type="AlphaFoldDB" id="A0A2J8LLW3"/>
<feature type="non-terminal residue" evidence="4">
    <location>
        <position position="1"/>
    </location>
</feature>
<sequence>IIAISLNKISFHQTFYTIQMFMASVLGLDTCKHYKERQTNLRNKVMTLLDEKFYCLLNDIFHVQFPISREISRMSKLKKQKQLEILFMKILKLIVKEERIIFIIDEAQFVDSTSWRFMEKLIRTLPIFIIMSLCPFVNIPCAAASAVMKNRNTTYIVIGAVQPNDISNKICLDLNVSCISKELDSYLGEGSCGIPFYCEELLKNLEHHEVLVFQQTESEEKTNRTWNNLFKYSIKLTEKLNMVTLHSDKESEEVCHLTSGVRLKNLSPPTSLKEISLIQLDSMRLSHQMLVRCAAIIGLTFTTELLFEILPCWNMKMMIKTLATLVESNIFYCFRNGKELQKALKQNDPSFEVHYRSLSLKPSEGMDHGEEEQLRELENEVIECHRIRFCNPMMQKTAYELWLKDQRKAMHLKCARFLEEDAHRCDHCRGRDFIPYHHFTVNIRLNALDMDAIKKMAMSHGFKRCMRLGDIASPYFILQV</sequence>
<reference evidence="4 5" key="1">
    <citation type="submission" date="2017-12" db="EMBL/GenBank/DDBJ databases">
        <title>High-resolution comparative analysis of great ape genomes.</title>
        <authorList>
            <person name="Pollen A."/>
            <person name="Hastie A."/>
            <person name="Hormozdiari F."/>
            <person name="Dougherty M."/>
            <person name="Liu R."/>
            <person name="Chaisson M."/>
            <person name="Hoppe E."/>
            <person name="Hill C."/>
            <person name="Pang A."/>
            <person name="Hillier L."/>
            <person name="Baker C."/>
            <person name="Armstrong J."/>
            <person name="Shendure J."/>
            <person name="Paten B."/>
            <person name="Wilson R."/>
            <person name="Chao H."/>
            <person name="Schneider V."/>
            <person name="Ventura M."/>
            <person name="Kronenberg Z."/>
            <person name="Murali S."/>
            <person name="Gordon D."/>
            <person name="Cantsilieris S."/>
            <person name="Munson K."/>
            <person name="Nelson B."/>
            <person name="Raja A."/>
            <person name="Underwood J."/>
            <person name="Diekhans M."/>
            <person name="Fiddes I."/>
            <person name="Haussler D."/>
            <person name="Eichler E."/>
        </authorList>
    </citation>
    <scope>NUCLEOTIDE SEQUENCE [LARGE SCALE GENOMIC DNA]</scope>
    <source>
        <strain evidence="4">Yerkes chimp pedigree #C0471</strain>
    </source>
</reference>